<dbReference type="Gene3D" id="3.30.450.20">
    <property type="entry name" value="PAS domain"/>
    <property type="match status" value="1"/>
</dbReference>
<dbReference type="RefSeq" id="WP_132250587.1">
    <property type="nucleotide sequence ID" value="NZ_SMAL01000002.1"/>
</dbReference>
<dbReference type="SUPFAM" id="SSF55785">
    <property type="entry name" value="PYP-like sensor domain (PAS domain)"/>
    <property type="match status" value="1"/>
</dbReference>
<dbReference type="EMBL" id="SMAL01000002">
    <property type="protein sequence ID" value="TCT16297.1"/>
    <property type="molecule type" value="Genomic_DNA"/>
</dbReference>
<dbReference type="CDD" id="cd01948">
    <property type="entry name" value="EAL"/>
    <property type="match status" value="1"/>
</dbReference>
<dbReference type="InterPro" id="IPR000160">
    <property type="entry name" value="GGDEF_dom"/>
</dbReference>
<name>A0A4V2V0I5_9FIRM</name>
<dbReference type="InterPro" id="IPR043128">
    <property type="entry name" value="Rev_trsase/Diguanyl_cyclase"/>
</dbReference>
<dbReference type="AlphaFoldDB" id="A0A4V2V0I5"/>
<dbReference type="InterPro" id="IPR001633">
    <property type="entry name" value="EAL_dom"/>
</dbReference>
<dbReference type="SUPFAM" id="SSF141868">
    <property type="entry name" value="EAL domain-like"/>
    <property type="match status" value="1"/>
</dbReference>
<feature type="domain" description="GGDEF" evidence="2">
    <location>
        <begin position="164"/>
        <end position="298"/>
    </location>
</feature>
<dbReference type="OrthoDB" id="9762141at2"/>
<accession>A0A4V2V0I5</accession>
<dbReference type="InterPro" id="IPR029787">
    <property type="entry name" value="Nucleotide_cyclase"/>
</dbReference>
<dbReference type="PROSITE" id="PS50887">
    <property type="entry name" value="GGDEF"/>
    <property type="match status" value="1"/>
</dbReference>
<evidence type="ECO:0000313" key="4">
    <source>
        <dbReference type="Proteomes" id="UP000294902"/>
    </source>
</evidence>
<dbReference type="InterPro" id="IPR035919">
    <property type="entry name" value="EAL_sf"/>
</dbReference>
<keyword evidence="4" id="KW-1185">Reference proteome</keyword>
<proteinExistence type="predicted"/>
<dbReference type="PANTHER" id="PTHR44757">
    <property type="entry name" value="DIGUANYLATE CYCLASE DGCP"/>
    <property type="match status" value="1"/>
</dbReference>
<dbReference type="PROSITE" id="PS50883">
    <property type="entry name" value="EAL"/>
    <property type="match status" value="1"/>
</dbReference>
<dbReference type="FunFam" id="3.20.20.450:FF:000001">
    <property type="entry name" value="Cyclic di-GMP phosphodiesterase yahA"/>
    <property type="match status" value="1"/>
</dbReference>
<protein>
    <submittedName>
        <fullName evidence="3">Diguanylate cyclase (GGDEF)-like protein</fullName>
    </submittedName>
</protein>
<comment type="caution">
    <text evidence="3">The sequence shown here is derived from an EMBL/GenBank/DDBJ whole genome shotgun (WGS) entry which is preliminary data.</text>
</comment>
<reference evidence="3 4" key="1">
    <citation type="submission" date="2019-03" db="EMBL/GenBank/DDBJ databases">
        <title>Genomic Encyclopedia of Type Strains, Phase IV (KMG-IV): sequencing the most valuable type-strain genomes for metagenomic binning, comparative biology and taxonomic classification.</title>
        <authorList>
            <person name="Goeker M."/>
        </authorList>
    </citation>
    <scope>NUCLEOTIDE SEQUENCE [LARGE SCALE GENOMIC DNA]</scope>
    <source>
        <strain evidence="3 4">DSM 24629</strain>
    </source>
</reference>
<dbReference type="CDD" id="cd01949">
    <property type="entry name" value="GGDEF"/>
    <property type="match status" value="1"/>
</dbReference>
<dbReference type="SMART" id="SM00267">
    <property type="entry name" value="GGDEF"/>
    <property type="match status" value="1"/>
</dbReference>
<evidence type="ECO:0000259" key="2">
    <source>
        <dbReference type="PROSITE" id="PS50887"/>
    </source>
</evidence>
<dbReference type="NCBIfam" id="TIGR00254">
    <property type="entry name" value="GGDEF"/>
    <property type="match status" value="1"/>
</dbReference>
<dbReference type="Gene3D" id="3.20.20.450">
    <property type="entry name" value="EAL domain"/>
    <property type="match status" value="1"/>
</dbReference>
<evidence type="ECO:0000259" key="1">
    <source>
        <dbReference type="PROSITE" id="PS50883"/>
    </source>
</evidence>
<dbReference type="Gene3D" id="3.30.70.270">
    <property type="match status" value="1"/>
</dbReference>
<sequence length="557" mass="64407">MNISNGNRSEYININFENYIEGLIIIDDKYTILSCNSEAYKLLEYDNKETLIGENISKFSKIDAKILEIIDKFKIEKQEISRKRWEFIKRDGNILNNELVLIRNKKDTIILIKKLNSDLEISDVFTQDKLKEYAHKDLLTSLYNRTFFMKEIKDQINKAKSLNKNIAILYFDIDNFKTINDTMGHEIGDIVLKMFADELKKLSTVNDIVARLGGDEFAWLITDVKEESEIIHFTNLIKDKFKNPVNIYGNEFYITSSIGISLFPEDTTEAEELMLNADIAMYQAKKEKEKKVIRFIRSMKEDLDEQFKLSTHLRKAIEKDELSVYYQPIVNINTGELISAEALLRWKHSMYGNIPPSKFIPIAEANGLIKEIGDWVLIQVCKQNKKWQEEGYKKIPIAVNISVKQLEEENFADKVLGILKNEQLDPEYIELEITESISMSNLDRVIETLQRFRENNIKISMDDFGTGYSSLGKLKKLAINKLKIDRSFINDLNGQETELVTAIIAMANSLGLNIIAEGIETNEQLNFLQNKNCLFGQGYLFSRPLEKVSFETFMKNG</sequence>
<dbReference type="PANTHER" id="PTHR44757:SF2">
    <property type="entry name" value="BIOFILM ARCHITECTURE MAINTENANCE PROTEIN MBAA"/>
    <property type="match status" value="1"/>
</dbReference>
<gene>
    <name evidence="3" type="ORF">EDC18_102314</name>
</gene>
<dbReference type="InterPro" id="IPR052155">
    <property type="entry name" value="Biofilm_reg_signaling"/>
</dbReference>
<dbReference type="InterPro" id="IPR035965">
    <property type="entry name" value="PAS-like_dom_sf"/>
</dbReference>
<dbReference type="Pfam" id="PF00563">
    <property type="entry name" value="EAL"/>
    <property type="match status" value="1"/>
</dbReference>
<feature type="domain" description="EAL" evidence="1">
    <location>
        <begin position="306"/>
        <end position="557"/>
    </location>
</feature>
<dbReference type="Proteomes" id="UP000294902">
    <property type="component" value="Unassembled WGS sequence"/>
</dbReference>
<dbReference type="SUPFAM" id="SSF55073">
    <property type="entry name" value="Nucleotide cyclase"/>
    <property type="match status" value="1"/>
</dbReference>
<dbReference type="Pfam" id="PF00990">
    <property type="entry name" value="GGDEF"/>
    <property type="match status" value="1"/>
</dbReference>
<dbReference type="SMART" id="SM00052">
    <property type="entry name" value="EAL"/>
    <property type="match status" value="1"/>
</dbReference>
<organism evidence="3 4">
    <name type="scientific">Natranaerovirga pectinivora</name>
    <dbReference type="NCBI Taxonomy" id="682400"/>
    <lineage>
        <taxon>Bacteria</taxon>
        <taxon>Bacillati</taxon>
        <taxon>Bacillota</taxon>
        <taxon>Clostridia</taxon>
        <taxon>Lachnospirales</taxon>
        <taxon>Natranaerovirgaceae</taxon>
        <taxon>Natranaerovirga</taxon>
    </lineage>
</organism>
<evidence type="ECO:0000313" key="3">
    <source>
        <dbReference type="EMBL" id="TCT16297.1"/>
    </source>
</evidence>